<name>A0AAJ0Y839_PROMI</name>
<feature type="signal peptide" evidence="1">
    <location>
        <begin position="1"/>
        <end position="30"/>
    </location>
</feature>
<dbReference type="InterPro" id="IPR008638">
    <property type="entry name" value="FhaB/CdiA-like_TPS"/>
</dbReference>
<dbReference type="SUPFAM" id="SSF51126">
    <property type="entry name" value="Pectin lyase-like"/>
    <property type="match status" value="1"/>
</dbReference>
<reference evidence="3 4" key="1">
    <citation type="submission" date="2017-05" db="EMBL/GenBank/DDBJ databases">
        <title>Whole genome sequencing of Proteus mirabilis AR_0155.</title>
        <authorList>
            <person name="Conlan S."/>
            <person name="Thomas P.J."/>
            <person name="Mullikin J."/>
            <person name="Frank K.M."/>
            <person name="Segre J.A."/>
        </authorList>
    </citation>
    <scope>NUCLEOTIDE SEQUENCE [LARGE SCALE GENOMIC DNA]</scope>
    <source>
        <strain evidence="3 4">AR_0155</strain>
    </source>
</reference>
<organism evidence="3 4">
    <name type="scientific">Proteus mirabilis</name>
    <dbReference type="NCBI Taxonomy" id="584"/>
    <lineage>
        <taxon>Bacteria</taxon>
        <taxon>Pseudomonadati</taxon>
        <taxon>Pseudomonadota</taxon>
        <taxon>Gammaproteobacteria</taxon>
        <taxon>Enterobacterales</taxon>
        <taxon>Morganellaceae</taxon>
        <taxon>Proteus</taxon>
    </lineage>
</organism>
<dbReference type="AlphaFoldDB" id="A0AAJ0Y839"/>
<dbReference type="Proteomes" id="UP000195540">
    <property type="component" value="Chromosome"/>
</dbReference>
<protein>
    <submittedName>
        <fullName evidence="3">Hemagglutinin</fullName>
    </submittedName>
</protein>
<evidence type="ECO:0000313" key="3">
    <source>
        <dbReference type="EMBL" id="ARX33164.1"/>
    </source>
</evidence>
<dbReference type="EMBL" id="CP021694">
    <property type="protein sequence ID" value="ARX33164.1"/>
    <property type="molecule type" value="Genomic_DNA"/>
</dbReference>
<dbReference type="InterPro" id="IPR011050">
    <property type="entry name" value="Pectin_lyase_fold/virulence"/>
</dbReference>
<dbReference type="NCBIfam" id="TIGR01901">
    <property type="entry name" value="adhes_NPXG"/>
    <property type="match status" value="1"/>
</dbReference>
<dbReference type="Pfam" id="PF05594">
    <property type="entry name" value="Fil_haemagg"/>
    <property type="match status" value="6"/>
</dbReference>
<dbReference type="InterPro" id="IPR008619">
    <property type="entry name" value="Filamentous_hemagglutn_rpt"/>
</dbReference>
<accession>A0AAJ0Y839</accession>
<proteinExistence type="predicted"/>
<evidence type="ECO:0000256" key="1">
    <source>
        <dbReference type="SAM" id="SignalP"/>
    </source>
</evidence>
<dbReference type="NCBIfam" id="TIGR01731">
    <property type="entry name" value="fil_hemag_20aa"/>
    <property type="match status" value="8"/>
</dbReference>
<evidence type="ECO:0000259" key="2">
    <source>
        <dbReference type="SMART" id="SM00912"/>
    </source>
</evidence>
<gene>
    <name evidence="3" type="ORF">AM402_03065</name>
</gene>
<dbReference type="Gene3D" id="2.160.20.10">
    <property type="entry name" value="Single-stranded right-handed beta-helix, Pectin lyase-like"/>
    <property type="match status" value="1"/>
</dbReference>
<feature type="domain" description="Filamentous haemagglutinin FhaB/tRNA nuclease CdiA-like TPS" evidence="2">
    <location>
        <begin position="44"/>
        <end position="163"/>
    </location>
</feature>
<sequence>MNRKKIVSFKINLLVFSVLSTLNMATVVQADPSAHIVVQQQQKNSSVDILNIAAAINGYSSNSLTSFDVSEAGLILNNSPDGADTQLSGHIDGNSNLSSGAAKEITLEVNAKKAITLNGPVEVAGTKARVILSNPAGIICSSCNFLSADRVVLTTGKVNTQNDTVDSYKVEKGNITVKGNATFDKSAQQIDLIARNVSIESPLDASGINVNVITGANEVKAQDNTVVAQKPTGVASKYSLQIVKNAGVRSSSLKFIGTEANSPLKNNGNVETAGGGIELIHSGALDNNKGNFLSEGDIYFAFDKGVTNSTGEIQSTKTISIETKEAKVDNISGGNISADGNVTINSGEFKNNASYIASKDKLDIQTNGKPITNTATVGEGVGISATNGIKINSGLFNNKEGQINSKSVIDINTNLKDFNNIDAYIDASGDISINSGAMNNTHSRLRSVTRVEIDTNGKALKNTGMTADTASDDSLGILSGLDGMTVNIAGLNNDQGIIATDGDMNFTNKGDITNKWGHIKSGGYLTFSSDKIKNLYGGLASKTGANVTFSQTLDNNFGVFYLEGDSVTISAPYINNNKGVIKGDAIYFKTDKFNNTSGFVITEQKLEIDTPELTNNSSLDFKTEMGFYLGQPDQKGGLISKGEMKLSGNKLVSNKGRIVTENGDMELKFTSVDNTSGTIASHKNASVVTSTFTNSQGTLFGQDKLTLQTDTLKNNSTGSVESNTLKGVIASSGDTEVTVNRDFENNGVISGVEHLRVNINGKYTNASNSIMSGKNSFELGVTGNIINRGILNSIKDTTISGENITNEKSGIIVGRESITIDNKGTFTNKGKVVGPLNK</sequence>
<evidence type="ECO:0000313" key="4">
    <source>
        <dbReference type="Proteomes" id="UP000195540"/>
    </source>
</evidence>
<dbReference type="RefSeq" id="WP_036919302.1">
    <property type="nucleotide sequence ID" value="NZ_BGKS01000001.1"/>
</dbReference>
<dbReference type="InterPro" id="IPR010069">
    <property type="entry name" value="CdiA_FHA1_rpt"/>
</dbReference>
<dbReference type="SMART" id="SM00912">
    <property type="entry name" value="Haemagg_act"/>
    <property type="match status" value="1"/>
</dbReference>
<dbReference type="Pfam" id="PF05860">
    <property type="entry name" value="TPS"/>
    <property type="match status" value="1"/>
</dbReference>
<keyword evidence="1" id="KW-0732">Signal</keyword>
<feature type="chain" id="PRO_5044168280" evidence="1">
    <location>
        <begin position="31"/>
        <end position="838"/>
    </location>
</feature>
<dbReference type="InterPro" id="IPR012334">
    <property type="entry name" value="Pectin_lyas_fold"/>
</dbReference>